<dbReference type="InterPro" id="IPR000626">
    <property type="entry name" value="Ubiquitin-like_dom"/>
</dbReference>
<dbReference type="GO" id="GO:0005525">
    <property type="term" value="F:GTP binding"/>
    <property type="evidence" value="ECO:0007669"/>
    <property type="project" value="InterPro"/>
</dbReference>
<feature type="region of interest" description="Disordered" evidence="1">
    <location>
        <begin position="1"/>
        <end position="20"/>
    </location>
</feature>
<feature type="compositionally biased region" description="Polar residues" evidence="1">
    <location>
        <begin position="8"/>
        <end position="19"/>
    </location>
</feature>
<evidence type="ECO:0000313" key="4">
    <source>
        <dbReference type="WBParaSite" id="jg18759"/>
    </source>
</evidence>
<dbReference type="GO" id="GO:0006094">
    <property type="term" value="P:gluconeogenesis"/>
    <property type="evidence" value="ECO:0007669"/>
    <property type="project" value="InterPro"/>
</dbReference>
<feature type="domain" description="Ubiquitin-like" evidence="2">
    <location>
        <begin position="102"/>
        <end position="164"/>
    </location>
</feature>
<feature type="compositionally biased region" description="Basic and acidic residues" evidence="1">
    <location>
        <begin position="327"/>
        <end position="384"/>
    </location>
</feature>
<dbReference type="InterPro" id="IPR013035">
    <property type="entry name" value="PEP_carboxykinase_C"/>
</dbReference>
<dbReference type="GO" id="GO:0019543">
    <property type="term" value="P:propionate catabolic process"/>
    <property type="evidence" value="ECO:0007669"/>
    <property type="project" value="TreeGrafter"/>
</dbReference>
<keyword evidence="3" id="KW-1185">Reference proteome</keyword>
<evidence type="ECO:0000256" key="1">
    <source>
        <dbReference type="SAM" id="MobiDB-lite"/>
    </source>
</evidence>
<dbReference type="PANTHER" id="PTHR11561:SF0">
    <property type="entry name" value="PHOSPHOENOLPYRUVATE CARBOXYKINASE [GTP]-RELATED"/>
    <property type="match status" value="1"/>
</dbReference>
<dbReference type="Proteomes" id="UP000887574">
    <property type="component" value="Unplaced"/>
</dbReference>
<dbReference type="Pfam" id="PF00240">
    <property type="entry name" value="ubiquitin"/>
    <property type="match status" value="1"/>
</dbReference>
<dbReference type="InterPro" id="IPR008209">
    <property type="entry name" value="PEP_carboxykinase_GTP"/>
</dbReference>
<dbReference type="GO" id="GO:0030145">
    <property type="term" value="F:manganese ion binding"/>
    <property type="evidence" value="ECO:0007669"/>
    <property type="project" value="TreeGrafter"/>
</dbReference>
<dbReference type="GO" id="GO:0042594">
    <property type="term" value="P:response to starvation"/>
    <property type="evidence" value="ECO:0007669"/>
    <property type="project" value="TreeGrafter"/>
</dbReference>
<organism evidence="3 4">
    <name type="scientific">Ditylenchus dipsaci</name>
    <dbReference type="NCBI Taxonomy" id="166011"/>
    <lineage>
        <taxon>Eukaryota</taxon>
        <taxon>Metazoa</taxon>
        <taxon>Ecdysozoa</taxon>
        <taxon>Nematoda</taxon>
        <taxon>Chromadorea</taxon>
        <taxon>Rhabditida</taxon>
        <taxon>Tylenchina</taxon>
        <taxon>Tylenchomorpha</taxon>
        <taxon>Sphaerularioidea</taxon>
        <taxon>Anguinidae</taxon>
        <taxon>Anguininae</taxon>
        <taxon>Ditylenchus</taxon>
    </lineage>
</organism>
<dbReference type="InterPro" id="IPR029071">
    <property type="entry name" value="Ubiquitin-like_domsf"/>
</dbReference>
<evidence type="ECO:0000259" key="2">
    <source>
        <dbReference type="PROSITE" id="PS50053"/>
    </source>
</evidence>
<protein>
    <submittedName>
        <fullName evidence="4">Ubiquitin-like domain-containing protein</fullName>
    </submittedName>
</protein>
<dbReference type="GO" id="GO:0071333">
    <property type="term" value="P:cellular response to glucose stimulus"/>
    <property type="evidence" value="ECO:0007669"/>
    <property type="project" value="TreeGrafter"/>
</dbReference>
<dbReference type="SUPFAM" id="SSF53795">
    <property type="entry name" value="PEP carboxykinase-like"/>
    <property type="match status" value="1"/>
</dbReference>
<dbReference type="AlphaFoldDB" id="A0A915DF20"/>
<dbReference type="GO" id="GO:0033993">
    <property type="term" value="P:response to lipid"/>
    <property type="evidence" value="ECO:0007669"/>
    <property type="project" value="TreeGrafter"/>
</dbReference>
<dbReference type="WBParaSite" id="jg18759">
    <property type="protein sequence ID" value="jg18759"/>
    <property type="gene ID" value="jg18759"/>
</dbReference>
<dbReference type="Gene3D" id="3.90.228.20">
    <property type="match status" value="1"/>
</dbReference>
<dbReference type="GO" id="GO:0006107">
    <property type="term" value="P:oxaloacetate metabolic process"/>
    <property type="evidence" value="ECO:0007669"/>
    <property type="project" value="TreeGrafter"/>
</dbReference>
<feature type="compositionally biased region" description="Basic and acidic residues" evidence="1">
    <location>
        <begin position="451"/>
        <end position="462"/>
    </location>
</feature>
<dbReference type="InterPro" id="IPR035077">
    <property type="entry name" value="PEP_carboxykinase_GTP_C"/>
</dbReference>
<sequence length="462" mass="52556">MTDDLRKLQQNTSSDNNKIAHSGSRFDVRCKQVPNIHPLWENSKGVPLSAIVFGCRRSDGLPLVVEHCRGSMAALWLYLFARNPLTRTGFSPMIRWGCKMLVIRNLKTLSGLSFQLECSEKTRVVEFKELIAQKLGQKYYPSRFQNLVFKGKFLEDNQELCDLSTGGKEDYFVVLIVPPALKPWLKFDEDSPAKSVQITESKESVIESATGEDVQKKDLENTLEGPIRQNSVQENVQPAVLTEVRNELMERTSIVPEGRVETRKDKGTIKESDAFYRSHDTENVEITKPKKEEMDEYMDSVPLDSIPIDSIQKIEAKAKTQLGVGHKSTDGEISRKTDSKKDVVDEQNRLKRLGMELKQDKNRRSSSKITRERDQAVKGIETKDFASTYPASINPSSRRQTDVDQRHVSSSLTEEEERRRKRMIKFGPAIPLVSSPTDIRGKRSGTATNELESKSYRRDRKA</sequence>
<dbReference type="PANTHER" id="PTHR11561">
    <property type="entry name" value="PHOSPHOENOLPYRUVATE CARBOXYKINASE"/>
    <property type="match status" value="1"/>
</dbReference>
<dbReference type="Gene3D" id="3.10.20.90">
    <property type="entry name" value="Phosphatidylinositol 3-kinase Catalytic Subunit, Chain A, domain 1"/>
    <property type="match status" value="1"/>
</dbReference>
<dbReference type="GO" id="GO:0005829">
    <property type="term" value="C:cytosol"/>
    <property type="evidence" value="ECO:0007669"/>
    <property type="project" value="TreeGrafter"/>
</dbReference>
<feature type="region of interest" description="Disordered" evidence="1">
    <location>
        <begin position="322"/>
        <end position="462"/>
    </location>
</feature>
<dbReference type="Pfam" id="PF00821">
    <property type="entry name" value="PEPCK_GTP"/>
    <property type="match status" value="1"/>
</dbReference>
<dbReference type="GO" id="GO:0004613">
    <property type="term" value="F:phosphoenolpyruvate carboxykinase (GTP) activity"/>
    <property type="evidence" value="ECO:0007669"/>
    <property type="project" value="TreeGrafter"/>
</dbReference>
<dbReference type="PROSITE" id="PS50053">
    <property type="entry name" value="UBIQUITIN_2"/>
    <property type="match status" value="1"/>
</dbReference>
<dbReference type="SUPFAM" id="SSF54236">
    <property type="entry name" value="Ubiquitin-like"/>
    <property type="match status" value="1"/>
</dbReference>
<feature type="compositionally biased region" description="Polar residues" evidence="1">
    <location>
        <begin position="389"/>
        <end position="398"/>
    </location>
</feature>
<proteinExistence type="predicted"/>
<accession>A0A915DF20</accession>
<evidence type="ECO:0000313" key="3">
    <source>
        <dbReference type="Proteomes" id="UP000887574"/>
    </source>
</evidence>
<dbReference type="GO" id="GO:0046327">
    <property type="term" value="P:glycerol biosynthetic process from pyruvate"/>
    <property type="evidence" value="ECO:0007669"/>
    <property type="project" value="TreeGrafter"/>
</dbReference>
<reference evidence="4" key="1">
    <citation type="submission" date="2022-11" db="UniProtKB">
        <authorList>
            <consortium name="WormBaseParasite"/>
        </authorList>
    </citation>
    <scope>IDENTIFICATION</scope>
</reference>
<name>A0A915DF20_9BILA</name>